<organism evidence="1 2">
    <name type="scientific">Clonostachys solani</name>
    <dbReference type="NCBI Taxonomy" id="160281"/>
    <lineage>
        <taxon>Eukaryota</taxon>
        <taxon>Fungi</taxon>
        <taxon>Dikarya</taxon>
        <taxon>Ascomycota</taxon>
        <taxon>Pezizomycotina</taxon>
        <taxon>Sordariomycetes</taxon>
        <taxon>Hypocreomycetidae</taxon>
        <taxon>Hypocreales</taxon>
        <taxon>Bionectriaceae</taxon>
        <taxon>Clonostachys</taxon>
    </lineage>
</organism>
<keyword evidence="2" id="KW-1185">Reference proteome</keyword>
<name>A0A9N9ZGD3_9HYPO</name>
<sequence length="325" mass="36599">MATFPRLPKEVIVEVLSYLSYDTLESLAWTLKHPITEISISLLQPIFKSRRDTKRLIERLGPLQTQSFNALRQDFIEGPEFLECLGLSPQTVVKLPPDSQLPNLDYLHLCGDFKWLEPLTGILAEITESKYAGPAVRDSSYDDLISSADRIGVTLPPAFLKFIQDEKLQRRMPSAGDYFCLELGGLRKVPKSLDGGVGGYKIIFLSEHEGAYLFSLYIEPGKKGASCVLQEFRPGHWGYECHHQHERGDGGNPDCPNITDQDRQDAKEMGVDIVNNPCADFSLVGVDFETWLATRYYRESLWHSVSSTAGDVPGLKEYVKRELIQ</sequence>
<comment type="caution">
    <text evidence="1">The sequence shown here is derived from an EMBL/GenBank/DDBJ whole genome shotgun (WGS) entry which is preliminary data.</text>
</comment>
<proteinExistence type="predicted"/>
<evidence type="ECO:0008006" key="3">
    <source>
        <dbReference type="Google" id="ProtNLM"/>
    </source>
</evidence>
<evidence type="ECO:0000313" key="1">
    <source>
        <dbReference type="EMBL" id="CAH0055083.1"/>
    </source>
</evidence>
<protein>
    <recommendedName>
        <fullName evidence="3">F-box domain-containing protein</fullName>
    </recommendedName>
</protein>
<dbReference type="EMBL" id="CABFOC020000053">
    <property type="protein sequence ID" value="CAH0055083.1"/>
    <property type="molecule type" value="Genomic_DNA"/>
</dbReference>
<accession>A0A9N9ZGD3</accession>
<dbReference type="OrthoDB" id="59675at2759"/>
<reference evidence="1" key="1">
    <citation type="submission" date="2021-10" db="EMBL/GenBank/DDBJ databases">
        <authorList>
            <person name="Piombo E."/>
        </authorList>
    </citation>
    <scope>NUCLEOTIDE SEQUENCE</scope>
</reference>
<dbReference type="AlphaFoldDB" id="A0A9N9ZGD3"/>
<gene>
    <name evidence="1" type="ORF">CSOL1703_00016986</name>
</gene>
<evidence type="ECO:0000313" key="2">
    <source>
        <dbReference type="Proteomes" id="UP000775872"/>
    </source>
</evidence>
<dbReference type="Proteomes" id="UP000775872">
    <property type="component" value="Unassembled WGS sequence"/>
</dbReference>